<dbReference type="EMBL" id="CAXLJL010000268">
    <property type="protein sequence ID" value="CAL5135820.1"/>
    <property type="molecule type" value="Genomic_DNA"/>
</dbReference>
<dbReference type="AlphaFoldDB" id="A0AAV2TGL2"/>
<protein>
    <submittedName>
        <fullName evidence="2">Uncharacterized protein</fullName>
    </submittedName>
</protein>
<evidence type="ECO:0000313" key="2">
    <source>
        <dbReference type="EMBL" id="CAL5135820.1"/>
    </source>
</evidence>
<evidence type="ECO:0000313" key="3">
    <source>
        <dbReference type="Proteomes" id="UP001497525"/>
    </source>
</evidence>
<feature type="compositionally biased region" description="Acidic residues" evidence="1">
    <location>
        <begin position="56"/>
        <end position="65"/>
    </location>
</feature>
<feature type="region of interest" description="Disordered" evidence="1">
    <location>
        <begin position="52"/>
        <end position="75"/>
    </location>
</feature>
<dbReference type="Proteomes" id="UP001497525">
    <property type="component" value="Unassembled WGS sequence"/>
</dbReference>
<accession>A0AAV2TGL2</accession>
<sequence length="102" mass="11405">MPTENEKNDENVELQQVENYGEFLSIEDELHCYDENEDYDASIVARIAAKHMTASEDQESADDDPSQNMVSKPANEVEAIAKVQSESLITSQVGRQNVIEGE</sequence>
<name>A0AAV2TGL2_CALDB</name>
<organism evidence="2 3">
    <name type="scientific">Calicophoron daubneyi</name>
    <name type="common">Rumen fluke</name>
    <name type="synonym">Paramphistomum daubneyi</name>
    <dbReference type="NCBI Taxonomy" id="300641"/>
    <lineage>
        <taxon>Eukaryota</taxon>
        <taxon>Metazoa</taxon>
        <taxon>Spiralia</taxon>
        <taxon>Lophotrochozoa</taxon>
        <taxon>Platyhelminthes</taxon>
        <taxon>Trematoda</taxon>
        <taxon>Digenea</taxon>
        <taxon>Plagiorchiida</taxon>
        <taxon>Pronocephalata</taxon>
        <taxon>Paramphistomoidea</taxon>
        <taxon>Paramphistomidae</taxon>
        <taxon>Calicophoron</taxon>
    </lineage>
</organism>
<gene>
    <name evidence="2" type="ORF">CDAUBV1_LOCUS9931</name>
</gene>
<proteinExistence type="predicted"/>
<evidence type="ECO:0000256" key="1">
    <source>
        <dbReference type="SAM" id="MobiDB-lite"/>
    </source>
</evidence>
<comment type="caution">
    <text evidence="2">The sequence shown here is derived from an EMBL/GenBank/DDBJ whole genome shotgun (WGS) entry which is preliminary data.</text>
</comment>
<reference evidence="2" key="1">
    <citation type="submission" date="2024-06" db="EMBL/GenBank/DDBJ databases">
        <authorList>
            <person name="Liu X."/>
            <person name="Lenzi L."/>
            <person name="Haldenby T S."/>
            <person name="Uol C."/>
        </authorList>
    </citation>
    <scope>NUCLEOTIDE SEQUENCE</scope>
</reference>